<protein>
    <submittedName>
        <fullName evidence="3">Uncharacterized protein</fullName>
    </submittedName>
</protein>
<dbReference type="KEGG" id="cyn:Cyan7425_4919"/>
<keyword evidence="2" id="KW-0732">Signal</keyword>
<feature type="region of interest" description="Disordered" evidence="1">
    <location>
        <begin position="21"/>
        <end position="44"/>
    </location>
</feature>
<evidence type="ECO:0000313" key="3">
    <source>
        <dbReference type="EMBL" id="ACL47218.1"/>
    </source>
</evidence>
<reference evidence="3" key="1">
    <citation type="submission" date="2009-01" db="EMBL/GenBank/DDBJ databases">
        <title>Complete sequence of chromosome Cyanothece sp. PCC 7425.</title>
        <authorList>
            <consortium name="US DOE Joint Genome Institute"/>
            <person name="Lucas S."/>
            <person name="Copeland A."/>
            <person name="Lapidus A."/>
            <person name="Glavina del Rio T."/>
            <person name="Dalin E."/>
            <person name="Tice H."/>
            <person name="Bruce D."/>
            <person name="Goodwin L."/>
            <person name="Pitluck S."/>
            <person name="Sims D."/>
            <person name="Meineke L."/>
            <person name="Brettin T."/>
            <person name="Detter J.C."/>
            <person name="Han C."/>
            <person name="Larimer F."/>
            <person name="Land M."/>
            <person name="Hauser L."/>
            <person name="Kyrpides N."/>
            <person name="Ovchinnikova G."/>
            <person name="Liberton M."/>
            <person name="Stoeckel J."/>
            <person name="Banerjee A."/>
            <person name="Singh A."/>
            <person name="Page L."/>
            <person name="Sato H."/>
            <person name="Zhao L."/>
            <person name="Sherman L."/>
            <person name="Pakrasi H."/>
            <person name="Richardson P."/>
        </authorList>
    </citation>
    <scope>NUCLEOTIDE SEQUENCE</scope>
    <source>
        <strain evidence="3">PCC 7425</strain>
    </source>
</reference>
<gene>
    <name evidence="3" type="ordered locus">Cyan7425_4919</name>
</gene>
<organism evidence="3">
    <name type="scientific">Cyanothece sp. (strain PCC 7425 / ATCC 29141)</name>
    <dbReference type="NCBI Taxonomy" id="395961"/>
    <lineage>
        <taxon>Bacteria</taxon>
        <taxon>Bacillati</taxon>
        <taxon>Cyanobacteriota</taxon>
        <taxon>Cyanophyceae</taxon>
        <taxon>Gomontiellales</taxon>
        <taxon>Cyanothecaceae</taxon>
        <taxon>Cyanothece</taxon>
    </lineage>
</organism>
<dbReference type="STRING" id="395961.Cyan7425_4919"/>
<dbReference type="PROSITE" id="PS51257">
    <property type="entry name" value="PROKAR_LIPOPROTEIN"/>
    <property type="match status" value="1"/>
</dbReference>
<feature type="chain" id="PRO_5002870922" evidence="2">
    <location>
        <begin position="20"/>
        <end position="44"/>
    </location>
</feature>
<feature type="signal peptide" evidence="2">
    <location>
        <begin position="1"/>
        <end position="19"/>
    </location>
</feature>
<dbReference type="AlphaFoldDB" id="B8HN91"/>
<dbReference type="HOGENOM" id="CLU_3215194_0_0_3"/>
<name>B8HN91_CYAP4</name>
<proteinExistence type="predicted"/>
<evidence type="ECO:0000256" key="2">
    <source>
        <dbReference type="SAM" id="SignalP"/>
    </source>
</evidence>
<evidence type="ECO:0000256" key="1">
    <source>
        <dbReference type="SAM" id="MobiDB-lite"/>
    </source>
</evidence>
<feature type="compositionally biased region" description="Low complexity" evidence="1">
    <location>
        <begin position="21"/>
        <end position="37"/>
    </location>
</feature>
<sequence length="44" mass="4329">MKLKILALLVILSLGSTLAACGGGETTTTPAEESPAMSPSPSPS</sequence>
<accession>B8HN91</accession>
<dbReference type="EMBL" id="CP001344">
    <property type="protein sequence ID" value="ACL47218.1"/>
    <property type="molecule type" value="Genomic_DNA"/>
</dbReference>